<proteinExistence type="predicted"/>
<dbReference type="AlphaFoldDB" id="A0A1Q9EKE7"/>
<accession>A0A1Q9EKE7</accession>
<evidence type="ECO:0000259" key="2">
    <source>
        <dbReference type="PROSITE" id="PS50006"/>
    </source>
</evidence>
<keyword evidence="4" id="KW-1185">Reference proteome</keyword>
<gene>
    <name evidence="3" type="primary">cep120</name>
    <name evidence="3" type="ORF">AK812_SmicGene8760</name>
</gene>
<evidence type="ECO:0000313" key="4">
    <source>
        <dbReference type="Proteomes" id="UP000186817"/>
    </source>
</evidence>
<evidence type="ECO:0000256" key="1">
    <source>
        <dbReference type="SAM" id="Coils"/>
    </source>
</evidence>
<protein>
    <submittedName>
        <fullName evidence="3">Centrosomal protein of 120 kDa</fullName>
    </submittedName>
</protein>
<dbReference type="Pfam" id="PF00498">
    <property type="entry name" value="FHA"/>
    <property type="match status" value="1"/>
</dbReference>
<evidence type="ECO:0000313" key="3">
    <source>
        <dbReference type="EMBL" id="OLQ07821.1"/>
    </source>
</evidence>
<dbReference type="PROSITE" id="PS50006">
    <property type="entry name" value="FHA_DOMAIN"/>
    <property type="match status" value="1"/>
</dbReference>
<keyword evidence="1" id="KW-0175">Coiled coil</keyword>
<dbReference type="GO" id="GO:0005815">
    <property type="term" value="C:microtubule organizing center"/>
    <property type="evidence" value="ECO:0007669"/>
    <property type="project" value="TreeGrafter"/>
</dbReference>
<dbReference type="OrthoDB" id="447100at2759"/>
<dbReference type="PANTHER" id="PTHR21574:SF0">
    <property type="entry name" value="CENTROSOMAL PROTEIN OF 120 KDA"/>
    <property type="match status" value="1"/>
</dbReference>
<name>A0A1Q9EKE7_SYMMI</name>
<feature type="coiled-coil region" evidence="1">
    <location>
        <begin position="518"/>
        <end position="653"/>
    </location>
</feature>
<dbReference type="SUPFAM" id="SSF49879">
    <property type="entry name" value="SMAD/FHA domain"/>
    <property type="match status" value="1"/>
</dbReference>
<feature type="domain" description="FHA" evidence="2">
    <location>
        <begin position="807"/>
        <end position="848"/>
    </location>
</feature>
<organism evidence="3 4">
    <name type="scientific">Symbiodinium microadriaticum</name>
    <name type="common">Dinoflagellate</name>
    <name type="synonym">Zooxanthella microadriatica</name>
    <dbReference type="NCBI Taxonomy" id="2951"/>
    <lineage>
        <taxon>Eukaryota</taxon>
        <taxon>Sar</taxon>
        <taxon>Alveolata</taxon>
        <taxon>Dinophyceae</taxon>
        <taxon>Suessiales</taxon>
        <taxon>Symbiodiniaceae</taxon>
        <taxon>Symbiodinium</taxon>
    </lineage>
</organism>
<sequence>MGFQDCGIGLSYEVTFARQTADPAEMATAAPKQDAPQEFVLASEATTLMPSEKVPPCELPLWCVMPNPRDVEKVLEIVRHVPGSNVPSKRMRLGRRAWALLGRRLHEAQAAEARRAGVPEEPLHQAHLSWSLCQALRERELECLECDSGLLLCLDGATEVLSAGSKIQTTLLTGDSWQEAATALYGIEAQVVESQQGRDDARGRHCPLDFSMLISVIEASSGQSEVGADVPIARNSFKLRLKGTVRCIPWSGIGWKNVHLDTVPKSGRGGKVDAHIAAGPRTWRVSLEARSVKLKTSSATVFAAYSYGPLRCGPSASRTFRTHPPVLARHNVTTHLPKGFAAYSLSATKEALEAAFEESLHIELWTRDAFRKDSLLAVAEVSLASAFSQPLRRSARLPSMVHGFRVFDQVCLLGSAEEKLPDIVGEIRILFFVEDLGPASVPVPSDGAVPDIRPNSVNSGNGPSDRSGHEVAVSLARFGQHDDPQALEALAAEGLEALRSSPAYGVAFSLELWKQHEEERAKVRLRECEARLREQLEEEYRQRELVRVQTFRQRQVELRELEQRAKKKLAEIQQREMSVNSELSNSAVVQEQAKRKADLAIQSCEEALRRQRAETAQALDFEDRKHSALESRLKELELEASEARKRGSELQATLASKEATDSSATLSAEHELRGLQLKLCEEKVRCETLAASRDHFRRKVEELCQRILHQQVPEAMPEEVVPSNELPLLAPAPVLQAVASNSSAHPRSKPSPDFSLEWLQQQKSELLASGLYTDDDAVIRALNAQMEELQSKREIAELQAPTDFAPDIGLACPLSSKAHAIVLQNWMGKIFLKDLGSAHGTFLSGVRLNPHEPFEWQAGTKAFFADASTEFFELRAA</sequence>
<dbReference type="GO" id="GO:0010564">
    <property type="term" value="P:regulation of cell cycle process"/>
    <property type="evidence" value="ECO:0007669"/>
    <property type="project" value="TreeGrafter"/>
</dbReference>
<dbReference type="Gene3D" id="2.60.200.20">
    <property type="match status" value="1"/>
</dbReference>
<reference evidence="3 4" key="1">
    <citation type="submission" date="2016-02" db="EMBL/GenBank/DDBJ databases">
        <title>Genome analysis of coral dinoflagellate symbionts highlights evolutionary adaptations to a symbiotic lifestyle.</title>
        <authorList>
            <person name="Aranda M."/>
            <person name="Li Y."/>
            <person name="Liew Y.J."/>
            <person name="Baumgarten S."/>
            <person name="Simakov O."/>
            <person name="Wilson M."/>
            <person name="Piel J."/>
            <person name="Ashoor H."/>
            <person name="Bougouffa S."/>
            <person name="Bajic V.B."/>
            <person name="Ryu T."/>
            <person name="Ravasi T."/>
            <person name="Bayer T."/>
            <person name="Micklem G."/>
            <person name="Kim H."/>
            <person name="Bhak J."/>
            <person name="Lajeunesse T.C."/>
            <person name="Voolstra C.R."/>
        </authorList>
    </citation>
    <scope>NUCLEOTIDE SEQUENCE [LARGE SCALE GENOMIC DNA]</scope>
    <source>
        <strain evidence="3 4">CCMP2467</strain>
    </source>
</reference>
<dbReference type="InterPro" id="IPR039893">
    <property type="entry name" value="CEP120-like"/>
</dbReference>
<comment type="caution">
    <text evidence="3">The sequence shown here is derived from an EMBL/GenBank/DDBJ whole genome shotgun (WGS) entry which is preliminary data.</text>
</comment>
<dbReference type="InterPro" id="IPR008984">
    <property type="entry name" value="SMAD_FHA_dom_sf"/>
</dbReference>
<dbReference type="Proteomes" id="UP000186817">
    <property type="component" value="Unassembled WGS sequence"/>
</dbReference>
<dbReference type="InterPro" id="IPR000253">
    <property type="entry name" value="FHA_dom"/>
</dbReference>
<dbReference type="PANTHER" id="PTHR21574">
    <property type="entry name" value="CENTROSOMAL PROTEIN OF 120 KDA"/>
    <property type="match status" value="1"/>
</dbReference>
<dbReference type="EMBL" id="LSRX01000131">
    <property type="protein sequence ID" value="OLQ07821.1"/>
    <property type="molecule type" value="Genomic_DNA"/>
</dbReference>